<organism evidence="3 4">
    <name type="scientific">Glutinoglossum americanum</name>
    <dbReference type="NCBI Taxonomy" id="1670608"/>
    <lineage>
        <taxon>Eukaryota</taxon>
        <taxon>Fungi</taxon>
        <taxon>Dikarya</taxon>
        <taxon>Ascomycota</taxon>
        <taxon>Pezizomycotina</taxon>
        <taxon>Geoglossomycetes</taxon>
        <taxon>Geoglossales</taxon>
        <taxon>Geoglossaceae</taxon>
        <taxon>Glutinoglossum</taxon>
    </lineage>
</organism>
<dbReference type="AlphaFoldDB" id="A0A9P8I7Z3"/>
<feature type="compositionally biased region" description="Basic and acidic residues" evidence="1">
    <location>
        <begin position="639"/>
        <end position="651"/>
    </location>
</feature>
<feature type="region of interest" description="Disordered" evidence="1">
    <location>
        <begin position="639"/>
        <end position="682"/>
    </location>
</feature>
<keyword evidence="2" id="KW-0812">Transmembrane</keyword>
<reference evidence="3" key="1">
    <citation type="submission" date="2021-03" db="EMBL/GenBank/DDBJ databases">
        <title>Comparative genomics and phylogenomic investigation of the class Geoglossomycetes provide insights into ecological specialization and systematics.</title>
        <authorList>
            <person name="Melie T."/>
            <person name="Pirro S."/>
            <person name="Miller A.N."/>
            <person name="Quandt A."/>
        </authorList>
    </citation>
    <scope>NUCLEOTIDE SEQUENCE</scope>
    <source>
        <strain evidence="3">GBOQ0MN5Z8</strain>
    </source>
</reference>
<protein>
    <submittedName>
        <fullName evidence="3">Uncharacterized protein</fullName>
    </submittedName>
</protein>
<name>A0A9P8I7Z3_9PEZI</name>
<gene>
    <name evidence="3" type="ORF">FGG08_003101</name>
</gene>
<keyword evidence="2" id="KW-1133">Transmembrane helix</keyword>
<dbReference type="Proteomes" id="UP000698800">
    <property type="component" value="Unassembled WGS sequence"/>
</dbReference>
<feature type="transmembrane region" description="Helical" evidence="2">
    <location>
        <begin position="542"/>
        <end position="566"/>
    </location>
</feature>
<evidence type="ECO:0000256" key="1">
    <source>
        <dbReference type="SAM" id="MobiDB-lite"/>
    </source>
</evidence>
<evidence type="ECO:0000313" key="3">
    <source>
        <dbReference type="EMBL" id="KAH0542505.1"/>
    </source>
</evidence>
<proteinExistence type="predicted"/>
<evidence type="ECO:0000256" key="2">
    <source>
        <dbReference type="SAM" id="Phobius"/>
    </source>
</evidence>
<feature type="transmembrane region" description="Helical" evidence="2">
    <location>
        <begin position="130"/>
        <end position="153"/>
    </location>
</feature>
<keyword evidence="4" id="KW-1185">Reference proteome</keyword>
<feature type="transmembrane region" description="Helical" evidence="2">
    <location>
        <begin position="21"/>
        <end position="39"/>
    </location>
</feature>
<comment type="caution">
    <text evidence="3">The sequence shown here is derived from an EMBL/GenBank/DDBJ whole genome shotgun (WGS) entry which is preliminary data.</text>
</comment>
<accession>A0A9P8I7Z3</accession>
<keyword evidence="2" id="KW-0472">Membrane</keyword>
<dbReference type="OrthoDB" id="5342924at2759"/>
<dbReference type="EMBL" id="JAGHQL010000052">
    <property type="protein sequence ID" value="KAH0542505.1"/>
    <property type="molecule type" value="Genomic_DNA"/>
</dbReference>
<sequence>MAGERPKVAITKGRASAFLQCLVHIIPIGITMVVLSLNVRNHYYADVGTPRLNSKLEALQFAAKVHEGFIIASLTAVVLYHVRSDLVGGTGVPFSVLTAGYQIGQIRPLWRYELWAGLIMPGRLKRQLPLALTVILSLLLAAVSGPASAITMIPRLDWWMQRTVVNYVSIPTSNLWPTSLTSANAPSGCFHEAANRDISCPSAGFLTIMQSCLFGGISYVGHINVTFQQGDSTRTLAVEPVGAASINPDSGHDTIASDPYVFRASSLSQTMSDYLWEYWSQNQPLFAGLSDVSRNQVKISLFDGNITAYRPQVEVQCAQDNNYTTGEMAFPHDRLTVDPGRGATWKFDPRTVFKFNDTRLQNDTQFAWMDVSSGASRPSIGAAILVPDSYYGGNPTTKSVVVCTVDAWWVPVAMWLDPGLDNYTHQDSSFYDFTKPKHGNPPTHILIDSSWAQSLNIRPAGYSPTIIQDLFSAMLQNSTADFTPASEAPMMAFILSFLLTDGLARVANFEDSPFSSSQSKETPYNLYFNNFRLGYGYGLKGAVVKLAVVILLLHTLVALIHTFSIFGSGRGYKSWSTMEELLTLAMNSPPTMALNNTCAGIGDIETWKKIVKVREGTKPSDVGASAPRETPGHLVLTFEDRNASVGDKETSGGESGTAENGMLQPNTSYGTPRWNERVADQA</sequence>
<evidence type="ECO:0000313" key="4">
    <source>
        <dbReference type="Proteomes" id="UP000698800"/>
    </source>
</evidence>